<gene>
    <name evidence="1" type="ORF">LSAT_V11C900504080</name>
</gene>
<comment type="caution">
    <text evidence="1">The sequence shown here is derived from an EMBL/GenBank/DDBJ whole genome shotgun (WGS) entry which is preliminary data.</text>
</comment>
<accession>A0A9R1UE24</accession>
<dbReference type="Proteomes" id="UP000235145">
    <property type="component" value="Unassembled WGS sequence"/>
</dbReference>
<name>A0A9R1UE24_LACSA</name>
<dbReference type="AlphaFoldDB" id="A0A9R1UE24"/>
<proteinExistence type="predicted"/>
<keyword evidence="2" id="KW-1185">Reference proteome</keyword>
<organism evidence="1 2">
    <name type="scientific">Lactuca sativa</name>
    <name type="common">Garden lettuce</name>
    <dbReference type="NCBI Taxonomy" id="4236"/>
    <lineage>
        <taxon>Eukaryota</taxon>
        <taxon>Viridiplantae</taxon>
        <taxon>Streptophyta</taxon>
        <taxon>Embryophyta</taxon>
        <taxon>Tracheophyta</taxon>
        <taxon>Spermatophyta</taxon>
        <taxon>Magnoliopsida</taxon>
        <taxon>eudicotyledons</taxon>
        <taxon>Gunneridae</taxon>
        <taxon>Pentapetalae</taxon>
        <taxon>asterids</taxon>
        <taxon>campanulids</taxon>
        <taxon>Asterales</taxon>
        <taxon>Asteraceae</taxon>
        <taxon>Cichorioideae</taxon>
        <taxon>Cichorieae</taxon>
        <taxon>Lactucinae</taxon>
        <taxon>Lactuca</taxon>
    </lineage>
</organism>
<reference evidence="1 2" key="1">
    <citation type="journal article" date="2017" name="Nat. Commun.">
        <title>Genome assembly with in vitro proximity ligation data and whole-genome triplication in lettuce.</title>
        <authorList>
            <person name="Reyes-Chin-Wo S."/>
            <person name="Wang Z."/>
            <person name="Yang X."/>
            <person name="Kozik A."/>
            <person name="Arikit S."/>
            <person name="Song C."/>
            <person name="Xia L."/>
            <person name="Froenicke L."/>
            <person name="Lavelle D.O."/>
            <person name="Truco M.J."/>
            <person name="Xia R."/>
            <person name="Zhu S."/>
            <person name="Xu C."/>
            <person name="Xu H."/>
            <person name="Xu X."/>
            <person name="Cox K."/>
            <person name="Korf I."/>
            <person name="Meyers B.C."/>
            <person name="Michelmore R.W."/>
        </authorList>
    </citation>
    <scope>NUCLEOTIDE SEQUENCE [LARGE SCALE GENOMIC DNA]</scope>
    <source>
        <strain evidence="2">cv. Salinas</strain>
        <tissue evidence="1">Seedlings</tissue>
    </source>
</reference>
<evidence type="ECO:0000313" key="2">
    <source>
        <dbReference type="Proteomes" id="UP000235145"/>
    </source>
</evidence>
<evidence type="ECO:0000313" key="1">
    <source>
        <dbReference type="EMBL" id="KAJ0185525.1"/>
    </source>
</evidence>
<dbReference type="EMBL" id="NBSK02000009">
    <property type="protein sequence ID" value="KAJ0185525.1"/>
    <property type="molecule type" value="Genomic_DNA"/>
</dbReference>
<sequence length="99" mass="11386">MSSSLSTSRNRLQVTCVQVREGVELCDCNVLAKEQGRYKNLLYSLKQKLDAKEDLSEMNNLRTTIAVVEFLLSQEKCKIQDDICIVVCWLGILRFDVRE</sequence>
<protein>
    <submittedName>
        <fullName evidence="1">Uncharacterized protein</fullName>
    </submittedName>
</protein>